<dbReference type="PANTHER" id="PTHR13847">
    <property type="entry name" value="SARCOSINE DEHYDROGENASE-RELATED"/>
    <property type="match status" value="1"/>
</dbReference>
<proteinExistence type="predicted"/>
<evidence type="ECO:0000256" key="1">
    <source>
        <dbReference type="ARBA" id="ARBA00022714"/>
    </source>
</evidence>
<dbReference type="PRINTS" id="PR00162">
    <property type="entry name" value="RIESKE"/>
</dbReference>
<feature type="compositionally biased region" description="Basic and acidic residues" evidence="6">
    <location>
        <begin position="496"/>
        <end position="506"/>
    </location>
</feature>
<dbReference type="GO" id="GO:0005737">
    <property type="term" value="C:cytoplasm"/>
    <property type="evidence" value="ECO:0007669"/>
    <property type="project" value="TreeGrafter"/>
</dbReference>
<dbReference type="GO" id="GO:0046872">
    <property type="term" value="F:metal ion binding"/>
    <property type="evidence" value="ECO:0007669"/>
    <property type="project" value="UniProtKB-KW"/>
</dbReference>
<evidence type="ECO:0000256" key="5">
    <source>
        <dbReference type="ARBA" id="ARBA00023157"/>
    </source>
</evidence>
<dbReference type="AlphaFoldDB" id="A0A3N0DX51"/>
<dbReference type="InterPro" id="IPR005805">
    <property type="entry name" value="Rieske_Fe-S_prot_C"/>
</dbReference>
<feature type="domain" description="Rieske" evidence="8">
    <location>
        <begin position="440"/>
        <end position="486"/>
    </location>
</feature>
<keyword evidence="7" id="KW-0812">Transmembrane</keyword>
<dbReference type="InterPro" id="IPR036922">
    <property type="entry name" value="Rieske_2Fe-2S_sf"/>
</dbReference>
<keyword evidence="10" id="KW-1185">Reference proteome</keyword>
<keyword evidence="3" id="KW-0408">Iron</keyword>
<dbReference type="Gene3D" id="2.102.10.10">
    <property type="entry name" value="Rieske [2Fe-2S] iron-sulphur domain"/>
    <property type="match status" value="1"/>
</dbReference>
<dbReference type="GO" id="GO:0004497">
    <property type="term" value="F:monooxygenase activity"/>
    <property type="evidence" value="ECO:0007669"/>
    <property type="project" value="UniProtKB-ARBA"/>
</dbReference>
<accession>A0A3N0DX51</accession>
<name>A0A3N0DX51_9ACTN</name>
<dbReference type="PROSITE" id="PS51296">
    <property type="entry name" value="RIESKE"/>
    <property type="match status" value="1"/>
</dbReference>
<keyword evidence="2" id="KW-0479">Metal-binding</keyword>
<dbReference type="Proteomes" id="UP000277094">
    <property type="component" value="Unassembled WGS sequence"/>
</dbReference>
<dbReference type="InterPro" id="IPR006076">
    <property type="entry name" value="FAD-dep_OxRdtase"/>
</dbReference>
<dbReference type="EMBL" id="RJSG01000002">
    <property type="protein sequence ID" value="RNL80194.1"/>
    <property type="molecule type" value="Genomic_DNA"/>
</dbReference>
<dbReference type="SUPFAM" id="SSF50022">
    <property type="entry name" value="ISP domain"/>
    <property type="match status" value="1"/>
</dbReference>
<feature type="transmembrane region" description="Helical" evidence="7">
    <location>
        <begin position="21"/>
        <end position="38"/>
    </location>
</feature>
<evidence type="ECO:0000259" key="8">
    <source>
        <dbReference type="PROSITE" id="PS51296"/>
    </source>
</evidence>
<evidence type="ECO:0000313" key="10">
    <source>
        <dbReference type="Proteomes" id="UP000277094"/>
    </source>
</evidence>
<protein>
    <submittedName>
        <fullName evidence="9">FAD-dependent oxidoreductase</fullName>
    </submittedName>
</protein>
<dbReference type="Gene3D" id="3.30.9.10">
    <property type="entry name" value="D-Amino Acid Oxidase, subunit A, domain 2"/>
    <property type="match status" value="1"/>
</dbReference>
<dbReference type="GO" id="GO:0016705">
    <property type="term" value="F:oxidoreductase activity, acting on paired donors, with incorporation or reduction of molecular oxygen"/>
    <property type="evidence" value="ECO:0007669"/>
    <property type="project" value="UniProtKB-ARBA"/>
</dbReference>
<gene>
    <name evidence="9" type="ORF">EFL95_14955</name>
</gene>
<evidence type="ECO:0000256" key="4">
    <source>
        <dbReference type="ARBA" id="ARBA00023014"/>
    </source>
</evidence>
<dbReference type="Pfam" id="PF00355">
    <property type="entry name" value="Rieske"/>
    <property type="match status" value="1"/>
</dbReference>
<keyword evidence="5" id="KW-1015">Disulfide bond</keyword>
<keyword evidence="4" id="KW-0411">Iron-sulfur</keyword>
<reference evidence="9 10" key="1">
    <citation type="submission" date="2018-11" db="EMBL/GenBank/DDBJ databases">
        <authorList>
            <person name="Li F."/>
        </authorList>
    </citation>
    <scope>NUCLEOTIDE SEQUENCE [LARGE SCALE GENOMIC DNA]</scope>
    <source>
        <strain evidence="9 10">KIS18-7</strain>
    </source>
</reference>
<sequence>MSLWDSRGPSRARVPSSQADVVVIGAGVTGLCAALLLARAGKDVVVLEANHVGSLASGRNTGKVSVLQGTKLSRLLGAHPQSVARAYVEGNQEGAAWLRRFCEDHSVAYQPRSAITYAASTDQIPAVAAELRAAELLGLSASWQTSLATPFEVHAAVTVADQFQLDPVELVLVLANEVERHGGRIGEGQRVVDVSWAKHPVVRTEDDQDFGCQQVVMATGSPILDRGLYFAKLEAHRSYLLAFTGADIPAGMMISAGSDVRSLRDVPGDPSVLLVGGGGHVVGRGIPELDQVERLRAWAAEAYPGAVETHSWSAQDYASHDDIPYVGRLPRRMGSIWVATGYNKWGLSNGVCAALRISGSILGSAPSWARPLERRITRPRSAVNLVRRNLNVGATAVARLISAQTQTVSEDFPQRTGDVGRSGVDPRPVGVVAEGCSVRAICTHLGGTLRWNDAERSWDCPLHGSRFAADGAVLEGPAVRPLTRMRQSGSGTSHEQPIEGDDHGSR</sequence>
<feature type="region of interest" description="Disordered" evidence="6">
    <location>
        <begin position="484"/>
        <end position="506"/>
    </location>
</feature>
<keyword evidence="7" id="KW-0472">Membrane</keyword>
<evidence type="ECO:0000256" key="3">
    <source>
        <dbReference type="ARBA" id="ARBA00023004"/>
    </source>
</evidence>
<evidence type="ECO:0000313" key="9">
    <source>
        <dbReference type="EMBL" id="RNL80194.1"/>
    </source>
</evidence>
<dbReference type="GO" id="GO:0016020">
    <property type="term" value="C:membrane"/>
    <property type="evidence" value="ECO:0007669"/>
    <property type="project" value="InterPro"/>
</dbReference>
<dbReference type="SUPFAM" id="SSF51905">
    <property type="entry name" value="FAD/NAD(P)-binding domain"/>
    <property type="match status" value="1"/>
</dbReference>
<evidence type="ECO:0000256" key="2">
    <source>
        <dbReference type="ARBA" id="ARBA00022723"/>
    </source>
</evidence>
<evidence type="ECO:0000256" key="7">
    <source>
        <dbReference type="SAM" id="Phobius"/>
    </source>
</evidence>
<dbReference type="Gene3D" id="3.50.50.60">
    <property type="entry name" value="FAD/NAD(P)-binding domain"/>
    <property type="match status" value="1"/>
</dbReference>
<keyword evidence="7" id="KW-1133">Transmembrane helix</keyword>
<keyword evidence="1" id="KW-0001">2Fe-2S</keyword>
<dbReference type="GO" id="GO:0051537">
    <property type="term" value="F:2 iron, 2 sulfur cluster binding"/>
    <property type="evidence" value="ECO:0007669"/>
    <property type="project" value="UniProtKB-KW"/>
</dbReference>
<evidence type="ECO:0000256" key="6">
    <source>
        <dbReference type="SAM" id="MobiDB-lite"/>
    </source>
</evidence>
<feature type="compositionally biased region" description="Polar residues" evidence="6">
    <location>
        <begin position="485"/>
        <end position="495"/>
    </location>
</feature>
<dbReference type="PANTHER" id="PTHR13847:SF274">
    <property type="entry name" value="RIESKE 2FE-2S IRON-SULFUR PROTEIN YHFW-RELATED"/>
    <property type="match status" value="1"/>
</dbReference>
<dbReference type="InterPro" id="IPR017941">
    <property type="entry name" value="Rieske_2Fe-2S"/>
</dbReference>
<comment type="caution">
    <text evidence="9">The sequence shown here is derived from an EMBL/GenBank/DDBJ whole genome shotgun (WGS) entry which is preliminary data.</text>
</comment>
<dbReference type="Pfam" id="PF01266">
    <property type="entry name" value="DAO"/>
    <property type="match status" value="1"/>
</dbReference>
<organism evidence="9 10">
    <name type="scientific">Nocardioides marmorisolisilvae</name>
    <dbReference type="NCBI Taxonomy" id="1542737"/>
    <lineage>
        <taxon>Bacteria</taxon>
        <taxon>Bacillati</taxon>
        <taxon>Actinomycetota</taxon>
        <taxon>Actinomycetes</taxon>
        <taxon>Propionibacteriales</taxon>
        <taxon>Nocardioidaceae</taxon>
        <taxon>Nocardioides</taxon>
    </lineage>
</organism>
<dbReference type="InterPro" id="IPR036188">
    <property type="entry name" value="FAD/NAD-bd_sf"/>
</dbReference>